<sequence length="221" mass="22248">MNRRALAAGLLALVVVALAWLSSPDLLLSRLEWLTADPVRLGLALCLLAVVRPLLAWPTSLLAVLAGYGYGLAGAPFALLLITATSVPPYLLALRGRDGWGDGRASALTRRAADAGERAVSVAGGFRSVAASRLVPTPSDAVSVAAGLAGVRPRPYLAGTAVGEVPWAIAGTVAGASAGRLASGGVSAVVDARLVAAAALAAFLLLAGPAVRRYSSSHPES</sequence>
<protein>
    <submittedName>
        <fullName evidence="8">TVP38/TMEM64 family protein</fullName>
    </submittedName>
</protein>
<organism evidence="8 9">
    <name type="scientific">Halorarum halophilum</name>
    <dbReference type="NCBI Taxonomy" id="2743090"/>
    <lineage>
        <taxon>Archaea</taxon>
        <taxon>Methanobacteriati</taxon>
        <taxon>Methanobacteriota</taxon>
        <taxon>Stenosarchaea group</taxon>
        <taxon>Halobacteria</taxon>
        <taxon>Halobacteriales</taxon>
        <taxon>Haloferacaceae</taxon>
        <taxon>Halorarum</taxon>
    </lineage>
</organism>
<evidence type="ECO:0000256" key="3">
    <source>
        <dbReference type="ARBA" id="ARBA00022692"/>
    </source>
</evidence>
<dbReference type="OrthoDB" id="293407at2157"/>
<dbReference type="AlphaFoldDB" id="A0A7D5GBN2"/>
<keyword evidence="3 6" id="KW-0812">Transmembrane</keyword>
<dbReference type="GeneID" id="56028940"/>
<dbReference type="PANTHER" id="PTHR12677">
    <property type="entry name" value="GOLGI APPARATUS MEMBRANE PROTEIN TVP38-RELATED"/>
    <property type="match status" value="1"/>
</dbReference>
<comment type="subcellular location">
    <subcellularLocation>
        <location evidence="1">Cell membrane</location>
        <topology evidence="1">Multi-pass membrane protein</topology>
    </subcellularLocation>
</comment>
<dbReference type="PANTHER" id="PTHR12677:SF59">
    <property type="entry name" value="GOLGI APPARATUS MEMBRANE PROTEIN TVP38-RELATED"/>
    <property type="match status" value="1"/>
</dbReference>
<dbReference type="EMBL" id="CP058529">
    <property type="protein sequence ID" value="QLG27652.1"/>
    <property type="molecule type" value="Genomic_DNA"/>
</dbReference>
<evidence type="ECO:0000259" key="7">
    <source>
        <dbReference type="Pfam" id="PF09335"/>
    </source>
</evidence>
<reference evidence="8 9" key="1">
    <citation type="submission" date="2020-07" db="EMBL/GenBank/DDBJ databases">
        <title>Gai3-2, isolated from salt lake.</title>
        <authorList>
            <person name="Cui H."/>
            <person name="Shi X."/>
        </authorList>
    </citation>
    <scope>NUCLEOTIDE SEQUENCE [LARGE SCALE GENOMIC DNA]</scope>
    <source>
        <strain evidence="8 9">Gai3-2</strain>
    </source>
</reference>
<evidence type="ECO:0000313" key="9">
    <source>
        <dbReference type="Proteomes" id="UP000509750"/>
    </source>
</evidence>
<proteinExistence type="predicted"/>
<evidence type="ECO:0000256" key="2">
    <source>
        <dbReference type="ARBA" id="ARBA00022475"/>
    </source>
</evidence>
<dbReference type="KEGG" id="halg:HUG10_08865"/>
<feature type="domain" description="VTT" evidence="7">
    <location>
        <begin position="57"/>
        <end position="176"/>
    </location>
</feature>
<evidence type="ECO:0000256" key="5">
    <source>
        <dbReference type="ARBA" id="ARBA00023136"/>
    </source>
</evidence>
<dbReference type="Pfam" id="PF09335">
    <property type="entry name" value="VTT_dom"/>
    <property type="match status" value="1"/>
</dbReference>
<evidence type="ECO:0000256" key="1">
    <source>
        <dbReference type="ARBA" id="ARBA00004651"/>
    </source>
</evidence>
<evidence type="ECO:0000313" key="8">
    <source>
        <dbReference type="EMBL" id="QLG27652.1"/>
    </source>
</evidence>
<keyword evidence="5 6" id="KW-0472">Membrane</keyword>
<feature type="transmembrane region" description="Helical" evidence="6">
    <location>
        <begin position="192"/>
        <end position="211"/>
    </location>
</feature>
<keyword evidence="2" id="KW-1003">Cell membrane</keyword>
<keyword evidence="4 6" id="KW-1133">Transmembrane helix</keyword>
<gene>
    <name evidence="8" type="ORF">HUG10_08865</name>
</gene>
<dbReference type="RefSeq" id="WP_179169227.1">
    <property type="nucleotide sequence ID" value="NZ_CP058529.1"/>
</dbReference>
<evidence type="ECO:0000256" key="4">
    <source>
        <dbReference type="ARBA" id="ARBA00022989"/>
    </source>
</evidence>
<dbReference type="GO" id="GO:0005886">
    <property type="term" value="C:plasma membrane"/>
    <property type="evidence" value="ECO:0007669"/>
    <property type="project" value="UniProtKB-SubCell"/>
</dbReference>
<dbReference type="InterPro" id="IPR032816">
    <property type="entry name" value="VTT_dom"/>
</dbReference>
<accession>A0A7D5GBN2</accession>
<evidence type="ECO:0000256" key="6">
    <source>
        <dbReference type="SAM" id="Phobius"/>
    </source>
</evidence>
<keyword evidence="9" id="KW-1185">Reference proteome</keyword>
<name>A0A7D5GBN2_9EURY</name>
<dbReference type="Proteomes" id="UP000509750">
    <property type="component" value="Chromosome"/>
</dbReference>
<feature type="transmembrane region" description="Helical" evidence="6">
    <location>
        <begin position="62"/>
        <end position="84"/>
    </location>
</feature>
<dbReference type="InterPro" id="IPR015414">
    <property type="entry name" value="TMEM64"/>
</dbReference>
<feature type="transmembrane region" description="Helical" evidence="6">
    <location>
        <begin position="37"/>
        <end position="55"/>
    </location>
</feature>